<dbReference type="AlphaFoldDB" id="A0A518GG00"/>
<keyword evidence="2" id="KW-1185">Reference proteome</keyword>
<reference evidence="1 2" key="1">
    <citation type="submission" date="2019-02" db="EMBL/GenBank/DDBJ databases">
        <title>Deep-cultivation of Planctomycetes and their phenomic and genomic characterization uncovers novel biology.</title>
        <authorList>
            <person name="Wiegand S."/>
            <person name="Jogler M."/>
            <person name="Boedeker C."/>
            <person name="Pinto D."/>
            <person name="Vollmers J."/>
            <person name="Rivas-Marin E."/>
            <person name="Kohn T."/>
            <person name="Peeters S.H."/>
            <person name="Heuer A."/>
            <person name="Rast P."/>
            <person name="Oberbeckmann S."/>
            <person name="Bunk B."/>
            <person name="Jeske O."/>
            <person name="Meyerdierks A."/>
            <person name="Storesund J.E."/>
            <person name="Kallscheuer N."/>
            <person name="Luecker S."/>
            <person name="Lage O.M."/>
            <person name="Pohl T."/>
            <person name="Merkel B.J."/>
            <person name="Hornburger P."/>
            <person name="Mueller R.-W."/>
            <person name="Bruemmer F."/>
            <person name="Labrenz M."/>
            <person name="Spormann A.M."/>
            <person name="Op den Camp H."/>
            <person name="Overmann J."/>
            <person name="Amann R."/>
            <person name="Jetten M.S.M."/>
            <person name="Mascher T."/>
            <person name="Medema M.H."/>
            <person name="Devos D.P."/>
            <person name="Kaster A.-K."/>
            <person name="Ovreas L."/>
            <person name="Rohde M."/>
            <person name="Galperin M.Y."/>
            <person name="Jogler C."/>
        </authorList>
    </citation>
    <scope>NUCLEOTIDE SEQUENCE [LARGE SCALE GENOMIC DNA]</scope>
    <source>
        <strain evidence="1 2">Q31a</strain>
    </source>
</reference>
<dbReference type="KEGG" id="ahel:Q31a_59140"/>
<protein>
    <submittedName>
        <fullName evidence="1">Uncharacterized protein</fullName>
    </submittedName>
</protein>
<accession>A0A518GG00</accession>
<name>A0A518GG00_9BACT</name>
<evidence type="ECO:0000313" key="1">
    <source>
        <dbReference type="EMBL" id="QDV27525.1"/>
    </source>
</evidence>
<dbReference type="Proteomes" id="UP000318017">
    <property type="component" value="Chromosome"/>
</dbReference>
<sequence length="52" mass="5864">MFPEFYALHSWVQRVGVPGTLSSVPDFIARPQECDPGKAQKIEDFSKLGQVR</sequence>
<dbReference type="EMBL" id="CP036298">
    <property type="protein sequence ID" value="QDV27525.1"/>
    <property type="molecule type" value="Genomic_DNA"/>
</dbReference>
<organism evidence="1 2">
    <name type="scientific">Aureliella helgolandensis</name>
    <dbReference type="NCBI Taxonomy" id="2527968"/>
    <lineage>
        <taxon>Bacteria</taxon>
        <taxon>Pseudomonadati</taxon>
        <taxon>Planctomycetota</taxon>
        <taxon>Planctomycetia</taxon>
        <taxon>Pirellulales</taxon>
        <taxon>Pirellulaceae</taxon>
        <taxon>Aureliella</taxon>
    </lineage>
</organism>
<gene>
    <name evidence="1" type="ORF">Q31a_59140</name>
</gene>
<evidence type="ECO:0000313" key="2">
    <source>
        <dbReference type="Proteomes" id="UP000318017"/>
    </source>
</evidence>
<proteinExistence type="predicted"/>